<name>A0A0L6V4Y7_9BASI</name>
<evidence type="ECO:0000313" key="3">
    <source>
        <dbReference type="EMBL" id="KNZ55789.1"/>
    </source>
</evidence>
<reference evidence="3 4" key="1">
    <citation type="submission" date="2015-08" db="EMBL/GenBank/DDBJ databases">
        <title>Next Generation Sequencing and Analysis of the Genome of Puccinia sorghi L Schw, the Causal Agent of Maize Common Rust.</title>
        <authorList>
            <person name="Rochi L."/>
            <person name="Burguener G."/>
            <person name="Darino M."/>
            <person name="Turjanski A."/>
            <person name="Kreff E."/>
            <person name="Dieguez M.J."/>
            <person name="Sacco F."/>
        </authorList>
    </citation>
    <scope>NUCLEOTIDE SEQUENCE [LARGE SCALE GENOMIC DNA]</scope>
    <source>
        <strain evidence="3 4">RO10H11247</strain>
    </source>
</reference>
<feature type="compositionally biased region" description="Basic and acidic residues" evidence="1">
    <location>
        <begin position="95"/>
        <end position="105"/>
    </location>
</feature>
<evidence type="ECO:0000256" key="1">
    <source>
        <dbReference type="SAM" id="MobiDB-lite"/>
    </source>
</evidence>
<sequence length="258" mass="27098">MWKINRCIMLMNLILLILASFTSTAPHAQSPVPPSTDGPGPVTLVNGAVMDDTRESREDVRQNRVPRSPKVMHVKREGAALISSTEAALSSTMSLEKRSPQRRDGGGGVGGGGGRGRGRGGGGNGAPAGKPPQSGRDAAALLKKEVGVVSKALDSIPGESGKTVVKTLDKIINVVKEEDKARAIIEKANKGNPRVEKDKKLIGTNDKKLEQGLEKLRDVAASGGNAKAVDAQLKKVNKVRKPLKQATGDLIQVGQSGR</sequence>
<dbReference type="VEuPathDB" id="FungiDB:VP01_2581g3"/>
<feature type="compositionally biased region" description="Basic and acidic residues" evidence="1">
    <location>
        <begin position="51"/>
        <end position="62"/>
    </location>
</feature>
<dbReference type="EMBL" id="LAVV01007481">
    <property type="protein sequence ID" value="KNZ55789.1"/>
    <property type="molecule type" value="Genomic_DNA"/>
</dbReference>
<comment type="caution">
    <text evidence="3">The sequence shown here is derived from an EMBL/GenBank/DDBJ whole genome shotgun (WGS) entry which is preliminary data.</text>
</comment>
<organism evidence="3 4">
    <name type="scientific">Puccinia sorghi</name>
    <dbReference type="NCBI Taxonomy" id="27349"/>
    <lineage>
        <taxon>Eukaryota</taxon>
        <taxon>Fungi</taxon>
        <taxon>Dikarya</taxon>
        <taxon>Basidiomycota</taxon>
        <taxon>Pucciniomycotina</taxon>
        <taxon>Pucciniomycetes</taxon>
        <taxon>Pucciniales</taxon>
        <taxon>Pucciniaceae</taxon>
        <taxon>Puccinia</taxon>
    </lineage>
</organism>
<protein>
    <submittedName>
        <fullName evidence="3">Uncharacterized protein</fullName>
    </submittedName>
</protein>
<evidence type="ECO:0000313" key="4">
    <source>
        <dbReference type="Proteomes" id="UP000037035"/>
    </source>
</evidence>
<accession>A0A0L6V4Y7</accession>
<keyword evidence="4" id="KW-1185">Reference proteome</keyword>
<feature type="signal peptide" evidence="2">
    <location>
        <begin position="1"/>
        <end position="24"/>
    </location>
</feature>
<dbReference type="Proteomes" id="UP000037035">
    <property type="component" value="Unassembled WGS sequence"/>
</dbReference>
<feature type="compositionally biased region" description="Polar residues" evidence="1">
    <location>
        <begin position="82"/>
        <end position="94"/>
    </location>
</feature>
<feature type="region of interest" description="Disordered" evidence="1">
    <location>
        <begin position="50"/>
        <end position="136"/>
    </location>
</feature>
<proteinExistence type="predicted"/>
<feature type="compositionally biased region" description="Gly residues" evidence="1">
    <location>
        <begin position="106"/>
        <end position="126"/>
    </location>
</feature>
<keyword evidence="2" id="KW-0732">Signal</keyword>
<evidence type="ECO:0000256" key="2">
    <source>
        <dbReference type="SAM" id="SignalP"/>
    </source>
</evidence>
<dbReference type="AlphaFoldDB" id="A0A0L6V4Y7"/>
<dbReference type="OrthoDB" id="10345306at2759"/>
<gene>
    <name evidence="3" type="ORF">VP01_2581g3</name>
</gene>
<feature type="chain" id="PRO_5005568078" evidence="2">
    <location>
        <begin position="25"/>
        <end position="258"/>
    </location>
</feature>